<protein>
    <submittedName>
        <fullName evidence="1">Uncharacterized protein</fullName>
    </submittedName>
</protein>
<dbReference type="Proteomes" id="UP001162992">
    <property type="component" value="Chromosome 8"/>
</dbReference>
<dbReference type="EMBL" id="CM055099">
    <property type="protein sequence ID" value="KAJ7546043.1"/>
    <property type="molecule type" value="Genomic_DNA"/>
</dbReference>
<reference evidence="2" key="1">
    <citation type="journal article" date="2024" name="Proc. Natl. Acad. Sci. U.S.A.">
        <title>Extraordinary preservation of gene collinearity over three hundred million years revealed in homosporous lycophytes.</title>
        <authorList>
            <person name="Li C."/>
            <person name="Wickell D."/>
            <person name="Kuo L.Y."/>
            <person name="Chen X."/>
            <person name="Nie B."/>
            <person name="Liao X."/>
            <person name="Peng D."/>
            <person name="Ji J."/>
            <person name="Jenkins J."/>
            <person name="Williams M."/>
            <person name="Shu S."/>
            <person name="Plott C."/>
            <person name="Barry K."/>
            <person name="Rajasekar S."/>
            <person name="Grimwood J."/>
            <person name="Han X."/>
            <person name="Sun S."/>
            <person name="Hou Z."/>
            <person name="He W."/>
            <person name="Dai G."/>
            <person name="Sun C."/>
            <person name="Schmutz J."/>
            <person name="Leebens-Mack J.H."/>
            <person name="Li F.W."/>
            <person name="Wang L."/>
        </authorList>
    </citation>
    <scope>NUCLEOTIDE SEQUENCE [LARGE SCALE GENOMIC DNA]</scope>
    <source>
        <strain evidence="2">cv. PW_Plant_1</strain>
    </source>
</reference>
<evidence type="ECO:0000313" key="2">
    <source>
        <dbReference type="Proteomes" id="UP001162992"/>
    </source>
</evidence>
<sequence>MEMWRNPFAKKSPDLQQIHLDVSDLEDDKESLDQVVYDEDWSSKLASLYHRKNLVCFISFYRVFFMCVLSCFACIQKIMLIYCILEHNPHNHYGHVVKHYTIGPLFDSASRFSNRVNIMGTIMFQPINGFIHHLLSEKGALKGLGEMLIAMGWVLHITS</sequence>
<proteinExistence type="predicted"/>
<name>A0ACC2CVK7_DIPCM</name>
<keyword evidence="2" id="KW-1185">Reference proteome</keyword>
<evidence type="ECO:0000313" key="1">
    <source>
        <dbReference type="EMBL" id="KAJ7546043.1"/>
    </source>
</evidence>
<organism evidence="1 2">
    <name type="scientific">Diphasiastrum complanatum</name>
    <name type="common">Issler's clubmoss</name>
    <name type="synonym">Lycopodium complanatum</name>
    <dbReference type="NCBI Taxonomy" id="34168"/>
    <lineage>
        <taxon>Eukaryota</taxon>
        <taxon>Viridiplantae</taxon>
        <taxon>Streptophyta</taxon>
        <taxon>Embryophyta</taxon>
        <taxon>Tracheophyta</taxon>
        <taxon>Lycopodiopsida</taxon>
        <taxon>Lycopodiales</taxon>
        <taxon>Lycopodiaceae</taxon>
        <taxon>Lycopodioideae</taxon>
        <taxon>Diphasiastrum</taxon>
    </lineage>
</organism>
<comment type="caution">
    <text evidence="1">The sequence shown here is derived from an EMBL/GenBank/DDBJ whole genome shotgun (WGS) entry which is preliminary data.</text>
</comment>
<accession>A0ACC2CVK7</accession>
<gene>
    <name evidence="1" type="ORF">O6H91_08G021600</name>
</gene>